<dbReference type="GO" id="GO:0003677">
    <property type="term" value="F:DNA binding"/>
    <property type="evidence" value="ECO:0007669"/>
    <property type="project" value="UniProtKB-KW"/>
</dbReference>
<proteinExistence type="predicted"/>
<reference evidence="2 3" key="1">
    <citation type="submission" date="2019-08" db="EMBL/GenBank/DDBJ databases">
        <title>Draft genome sequences of two oriental melons (Cucumis melo L. var makuwa).</title>
        <authorList>
            <person name="Kwon S.-Y."/>
        </authorList>
    </citation>
    <scope>NUCLEOTIDE SEQUENCE [LARGE SCALE GENOMIC DNA]</scope>
    <source>
        <strain evidence="3">cv. SW 3</strain>
        <tissue evidence="2">Leaf</tissue>
    </source>
</reference>
<accession>A0A5A7TVA1</accession>
<keyword evidence="2" id="KW-0238">DNA-binding</keyword>
<dbReference type="OrthoDB" id="1920930at2759"/>
<organism evidence="2 3">
    <name type="scientific">Cucumis melo var. makuwa</name>
    <name type="common">Oriental melon</name>
    <dbReference type="NCBI Taxonomy" id="1194695"/>
    <lineage>
        <taxon>Eukaryota</taxon>
        <taxon>Viridiplantae</taxon>
        <taxon>Streptophyta</taxon>
        <taxon>Embryophyta</taxon>
        <taxon>Tracheophyta</taxon>
        <taxon>Spermatophyta</taxon>
        <taxon>Magnoliopsida</taxon>
        <taxon>eudicotyledons</taxon>
        <taxon>Gunneridae</taxon>
        <taxon>Pentapetalae</taxon>
        <taxon>rosids</taxon>
        <taxon>fabids</taxon>
        <taxon>Cucurbitales</taxon>
        <taxon>Cucurbitaceae</taxon>
        <taxon>Benincaseae</taxon>
        <taxon>Cucumis</taxon>
    </lineage>
</organism>
<evidence type="ECO:0000256" key="1">
    <source>
        <dbReference type="SAM" id="MobiDB-lite"/>
    </source>
</evidence>
<feature type="region of interest" description="Disordered" evidence="1">
    <location>
        <begin position="84"/>
        <end position="104"/>
    </location>
</feature>
<gene>
    <name evidence="2" type="ORF">E6C27_scaffold216G00890</name>
</gene>
<evidence type="ECO:0000313" key="3">
    <source>
        <dbReference type="Proteomes" id="UP000321393"/>
    </source>
</evidence>
<comment type="caution">
    <text evidence="2">The sequence shown here is derived from an EMBL/GenBank/DDBJ whole genome shotgun (WGS) entry which is preliminary data.</text>
</comment>
<name>A0A5A7TVA1_CUCMM</name>
<evidence type="ECO:0000313" key="2">
    <source>
        <dbReference type="EMBL" id="KAA0046798.1"/>
    </source>
</evidence>
<sequence>MILAITDLRFVFMEECPPFPTQNASQSVKYAYDCWTKANDKARPYILASMFDILSKKHEIMSLKGQKEGEANVVHSMWLAPSSSGSKKIQKRKGGKGKGPTIAVEGKGKAKETSSFKQLEESEMTLKVGTGDVISACAVGDAKYGYLYLMEHKSEALEKFKEYKAELENLLSKKIKILHGFEIPRLYDRTWNPIPALNT</sequence>
<protein>
    <submittedName>
        <fullName evidence="2">DNA-binding protein HEXBP-like</fullName>
    </submittedName>
</protein>
<dbReference type="EMBL" id="SSTE01013607">
    <property type="protein sequence ID" value="KAA0046798.1"/>
    <property type="molecule type" value="Genomic_DNA"/>
</dbReference>
<dbReference type="AlphaFoldDB" id="A0A5A7TVA1"/>
<dbReference type="Proteomes" id="UP000321393">
    <property type="component" value="Unassembled WGS sequence"/>
</dbReference>